<feature type="transmembrane region" description="Helical" evidence="7">
    <location>
        <begin position="51"/>
        <end position="72"/>
    </location>
</feature>
<gene>
    <name evidence="10" type="ORF">D7D52_10435</name>
</gene>
<evidence type="ECO:0000256" key="7">
    <source>
        <dbReference type="RuleBase" id="RU363032"/>
    </source>
</evidence>
<evidence type="ECO:0000256" key="6">
    <source>
        <dbReference type="ARBA" id="ARBA00023136"/>
    </source>
</evidence>
<dbReference type="SUPFAM" id="SSF161098">
    <property type="entry name" value="MetI-like"/>
    <property type="match status" value="1"/>
</dbReference>
<dbReference type="Gene3D" id="1.10.3720.10">
    <property type="entry name" value="MetI-like"/>
    <property type="match status" value="1"/>
</dbReference>
<keyword evidence="6 7" id="KW-0472">Membrane</keyword>
<dbReference type="CDD" id="cd06261">
    <property type="entry name" value="TM_PBP2"/>
    <property type="match status" value="1"/>
</dbReference>
<feature type="domain" description="ABC transmembrane type-1" evidence="9">
    <location>
        <begin position="106"/>
        <end position="320"/>
    </location>
</feature>
<keyword evidence="5 7" id="KW-1133">Transmembrane helix</keyword>
<keyword evidence="2 7" id="KW-0813">Transport</keyword>
<feature type="transmembrane region" description="Helical" evidence="7">
    <location>
        <begin position="140"/>
        <end position="160"/>
    </location>
</feature>
<evidence type="ECO:0000256" key="3">
    <source>
        <dbReference type="ARBA" id="ARBA00022475"/>
    </source>
</evidence>
<evidence type="ECO:0000256" key="5">
    <source>
        <dbReference type="ARBA" id="ARBA00022989"/>
    </source>
</evidence>
<dbReference type="Proteomes" id="UP000267164">
    <property type="component" value="Chromosome"/>
</dbReference>
<feature type="transmembrane region" description="Helical" evidence="7">
    <location>
        <begin position="105"/>
        <end position="128"/>
    </location>
</feature>
<dbReference type="AlphaFoldDB" id="A0A386Z8S4"/>
<comment type="subcellular location">
    <subcellularLocation>
        <location evidence="1 7">Cell membrane</location>
        <topology evidence="1 7">Multi-pass membrane protein</topology>
    </subcellularLocation>
</comment>
<evidence type="ECO:0000313" key="10">
    <source>
        <dbReference type="EMBL" id="AYF74212.1"/>
    </source>
</evidence>
<feature type="transmembrane region" description="Helical" evidence="7">
    <location>
        <begin position="194"/>
        <end position="215"/>
    </location>
</feature>
<evidence type="ECO:0000256" key="2">
    <source>
        <dbReference type="ARBA" id="ARBA00022448"/>
    </source>
</evidence>
<dbReference type="Pfam" id="PF00528">
    <property type="entry name" value="BPD_transp_1"/>
    <property type="match status" value="1"/>
</dbReference>
<dbReference type="GO" id="GO:0005886">
    <property type="term" value="C:plasma membrane"/>
    <property type="evidence" value="ECO:0007669"/>
    <property type="project" value="UniProtKB-SubCell"/>
</dbReference>
<evidence type="ECO:0000256" key="4">
    <source>
        <dbReference type="ARBA" id="ARBA00022692"/>
    </source>
</evidence>
<sequence>MGCRTGRHPPADGHDRAGQRSGVGAAEDSAGGELRGVASHRSTATLRALPWIGPVLVLIAAVVAFPAGYMFWTSTRDLSAYGQDRGGAGFANFRRLFAIEELPSILLHTVVWVAAVVVITLVLSAGLAQFLNKDFPGRTLVRLAILVPWAASVVMTTTIFDYMLDPDVGIANRLLVDLGVLDRGFGFTKQPGPAFLVAIGVAVFVSVPFTTYTILAGLQAIPADIDEAGRVDGAGSWQRYRHLTLPQLRPAMAVATVINIINSFNSLPILQVLTGSIAGFSADTTTTLTFKLIRQNQQVATAAAMSVLNFALILVIIAIYVKLIRPAGEEAR</sequence>
<dbReference type="PANTHER" id="PTHR43005">
    <property type="entry name" value="BLR7065 PROTEIN"/>
    <property type="match status" value="1"/>
</dbReference>
<dbReference type="InterPro" id="IPR000515">
    <property type="entry name" value="MetI-like"/>
</dbReference>
<feature type="transmembrane region" description="Helical" evidence="7">
    <location>
        <begin position="299"/>
        <end position="321"/>
    </location>
</feature>
<dbReference type="OrthoDB" id="9804439at2"/>
<evidence type="ECO:0000256" key="1">
    <source>
        <dbReference type="ARBA" id="ARBA00004651"/>
    </source>
</evidence>
<evidence type="ECO:0000259" key="9">
    <source>
        <dbReference type="PROSITE" id="PS50928"/>
    </source>
</evidence>
<accession>A0A386Z8S4</accession>
<dbReference type="EMBL" id="CP032568">
    <property type="protein sequence ID" value="AYF74212.1"/>
    <property type="molecule type" value="Genomic_DNA"/>
</dbReference>
<dbReference type="PANTHER" id="PTHR43005:SF1">
    <property type="entry name" value="SPERMIDINE_PUTRESCINE TRANSPORT SYSTEM PERMEASE PROTEIN"/>
    <property type="match status" value="1"/>
</dbReference>
<dbReference type="GO" id="GO:0055085">
    <property type="term" value="P:transmembrane transport"/>
    <property type="evidence" value="ECO:0007669"/>
    <property type="project" value="InterPro"/>
</dbReference>
<dbReference type="InterPro" id="IPR035906">
    <property type="entry name" value="MetI-like_sf"/>
</dbReference>
<feature type="compositionally biased region" description="Basic and acidic residues" evidence="8">
    <location>
        <begin position="9"/>
        <end position="18"/>
    </location>
</feature>
<feature type="region of interest" description="Disordered" evidence="8">
    <location>
        <begin position="1"/>
        <end position="31"/>
    </location>
</feature>
<reference evidence="10 11" key="1">
    <citation type="submission" date="2018-09" db="EMBL/GenBank/DDBJ databases">
        <title>Nocardia yunnanensis sp. nov., an actinomycete isolated from a soil sample.</title>
        <authorList>
            <person name="Zhang J."/>
        </authorList>
    </citation>
    <scope>NUCLEOTIDE SEQUENCE [LARGE SCALE GENOMIC DNA]</scope>
    <source>
        <strain evidence="10 11">CFHS0054</strain>
    </source>
</reference>
<evidence type="ECO:0000256" key="8">
    <source>
        <dbReference type="SAM" id="MobiDB-lite"/>
    </source>
</evidence>
<comment type="similarity">
    <text evidence="7">Belongs to the binding-protein-dependent transport system permease family.</text>
</comment>
<keyword evidence="11" id="KW-1185">Reference proteome</keyword>
<proteinExistence type="inferred from homology"/>
<organism evidence="10 11">
    <name type="scientific">Nocardia yunnanensis</name>
    <dbReference type="NCBI Taxonomy" id="2382165"/>
    <lineage>
        <taxon>Bacteria</taxon>
        <taxon>Bacillati</taxon>
        <taxon>Actinomycetota</taxon>
        <taxon>Actinomycetes</taxon>
        <taxon>Mycobacteriales</taxon>
        <taxon>Nocardiaceae</taxon>
        <taxon>Nocardia</taxon>
    </lineage>
</organism>
<evidence type="ECO:0000313" key="11">
    <source>
        <dbReference type="Proteomes" id="UP000267164"/>
    </source>
</evidence>
<dbReference type="KEGG" id="nyu:D7D52_10435"/>
<keyword evidence="3" id="KW-1003">Cell membrane</keyword>
<keyword evidence="4 7" id="KW-0812">Transmembrane</keyword>
<name>A0A386Z8S4_9NOCA</name>
<protein>
    <submittedName>
        <fullName evidence="10">Sugar ABC transporter permease</fullName>
    </submittedName>
</protein>
<dbReference type="PROSITE" id="PS50928">
    <property type="entry name" value="ABC_TM1"/>
    <property type="match status" value="1"/>
</dbReference>